<comment type="caution">
    <text evidence="1">The sequence shown here is derived from an EMBL/GenBank/DDBJ whole genome shotgun (WGS) entry which is preliminary data.</text>
</comment>
<evidence type="ECO:0000313" key="1">
    <source>
        <dbReference type="EMBL" id="KAH1166293.1"/>
    </source>
</evidence>
<name>A0A9D3WTD1_9SAUR</name>
<reference evidence="1" key="1">
    <citation type="submission" date="2021-09" db="EMBL/GenBank/DDBJ databases">
        <title>The genome of Mauremys mutica provides insights into the evolution of semi-aquatic lifestyle.</title>
        <authorList>
            <person name="Gong S."/>
            <person name="Gao Y."/>
        </authorList>
    </citation>
    <scope>NUCLEOTIDE SEQUENCE</scope>
    <source>
        <strain evidence="1">MM-2020</strain>
        <tissue evidence="1">Muscle</tissue>
    </source>
</reference>
<proteinExistence type="predicted"/>
<protein>
    <submittedName>
        <fullName evidence="1">Uncharacterized protein</fullName>
    </submittedName>
</protein>
<dbReference type="EMBL" id="JAHDVG010000487">
    <property type="protein sequence ID" value="KAH1166293.1"/>
    <property type="molecule type" value="Genomic_DNA"/>
</dbReference>
<accession>A0A9D3WTD1</accession>
<dbReference type="Proteomes" id="UP000827986">
    <property type="component" value="Unassembled WGS sequence"/>
</dbReference>
<sequence length="102" mass="11377">MIPTSRLWIWICLAHGDMERHRGLAADGPVQRQQKADTRGKTMTVAKKIQDKAAAAAWLNIIPFLLVQNLWRGEAAMQITLQGDAAFGARMTFNQVTSIQTE</sequence>
<organism evidence="1 2">
    <name type="scientific">Mauremys mutica</name>
    <name type="common">yellowpond turtle</name>
    <dbReference type="NCBI Taxonomy" id="74926"/>
    <lineage>
        <taxon>Eukaryota</taxon>
        <taxon>Metazoa</taxon>
        <taxon>Chordata</taxon>
        <taxon>Craniata</taxon>
        <taxon>Vertebrata</taxon>
        <taxon>Euteleostomi</taxon>
        <taxon>Archelosauria</taxon>
        <taxon>Testudinata</taxon>
        <taxon>Testudines</taxon>
        <taxon>Cryptodira</taxon>
        <taxon>Durocryptodira</taxon>
        <taxon>Testudinoidea</taxon>
        <taxon>Geoemydidae</taxon>
        <taxon>Geoemydinae</taxon>
        <taxon>Mauremys</taxon>
    </lineage>
</organism>
<evidence type="ECO:0000313" key="2">
    <source>
        <dbReference type="Proteomes" id="UP000827986"/>
    </source>
</evidence>
<gene>
    <name evidence="1" type="ORF">KIL84_015465</name>
</gene>
<keyword evidence="2" id="KW-1185">Reference proteome</keyword>
<dbReference type="AlphaFoldDB" id="A0A9D3WTD1"/>